<evidence type="ECO:0000259" key="1">
    <source>
        <dbReference type="Pfam" id="PF18476"/>
    </source>
</evidence>
<evidence type="ECO:0000313" key="2">
    <source>
        <dbReference type="EMBL" id="OKA21777.1"/>
    </source>
</evidence>
<feature type="domain" description="PIN like" evidence="1">
    <location>
        <begin position="26"/>
        <end position="261"/>
    </location>
</feature>
<keyword evidence="3" id="KW-1185">Reference proteome</keyword>
<reference evidence="2 3" key="1">
    <citation type="submission" date="2016-11" db="EMBL/GenBank/DDBJ databases">
        <title>Draft genome of Pseudomonas versuta A4R1.5.</title>
        <authorList>
            <person name="See-Too W.-S."/>
        </authorList>
    </citation>
    <scope>NUCLEOTIDE SEQUENCE [LARGE SCALE GENOMIC DNA]</scope>
    <source>
        <strain evidence="2 3">A4R1.5</strain>
    </source>
</reference>
<gene>
    <name evidence="2" type="ORF">BOH73_10845</name>
</gene>
<dbReference type="InterPro" id="IPR041578">
    <property type="entry name" value="PIN_8"/>
</dbReference>
<protein>
    <recommendedName>
        <fullName evidence="1">PIN like domain-containing protein</fullName>
    </recommendedName>
</protein>
<organism evidence="2 3">
    <name type="scientific">Pseudomonas versuta</name>
    <dbReference type="NCBI Taxonomy" id="1788301"/>
    <lineage>
        <taxon>Bacteria</taxon>
        <taxon>Pseudomonadati</taxon>
        <taxon>Pseudomonadota</taxon>
        <taxon>Gammaproteobacteria</taxon>
        <taxon>Pseudomonadales</taxon>
        <taxon>Pseudomonadaceae</taxon>
        <taxon>Pseudomonas</taxon>
    </lineage>
</organism>
<comment type="caution">
    <text evidence="2">The sequence shown here is derived from an EMBL/GenBank/DDBJ whole genome shotgun (WGS) entry which is preliminary data.</text>
</comment>
<dbReference type="Pfam" id="PF18476">
    <property type="entry name" value="PIN_8"/>
    <property type="match status" value="1"/>
</dbReference>
<dbReference type="Proteomes" id="UP000186677">
    <property type="component" value="Unassembled WGS sequence"/>
</dbReference>
<dbReference type="RefSeq" id="WP_060693445.1">
    <property type="nucleotide sequence ID" value="NZ_CP012676.1"/>
</dbReference>
<name>A0ABX3E8L5_9PSED</name>
<evidence type="ECO:0000313" key="3">
    <source>
        <dbReference type="Proteomes" id="UP000186677"/>
    </source>
</evidence>
<dbReference type="EMBL" id="MPJC01000005">
    <property type="protein sequence ID" value="OKA21777.1"/>
    <property type="molecule type" value="Genomic_DNA"/>
</dbReference>
<sequence>MKSEFKSFGTPDSAAIQAAWKSDETIFVFDTNVLLNLYGYEESTRTDFFRILEKLKERVWVPHQVGLEYHRRRLDVIKNEKKTFREISSELDGISGNIQQKLNSLALGKKFPELNDHLKDLIESIKDQVSKCGEKIKEWDSRQADVRSSDGILEQIDAITKGQVGPRPSDQAWLDQIYKEGEERYTKKIPPGFRDAVKAKGEVEDSVFMFDGLSYERQYGDLIIWKQLIGKLAGGNIKNVLFVTDDTKDDWWQIVDSGGLKYIGPSEHLKSEIYRETGIDLFYMYTSSDFLADSSKILHEDIQDSSIEDIKDKNQAYVNSLLDVPHVLSDDAERSVRAFWDRVIKENAGKKNRGIHVEPSWFESDGGVRKGLSEVLTGENKSASHSATSSSDSFGKEELYRLLELNPDLKMSKWLVGYLSSNKTRDLDLYCRNRPGHGSSSESPKKFSHNELDRLREFLGEDDWQNFVKLNANLFNGDGDN</sequence>
<proteinExistence type="predicted"/>
<accession>A0ABX3E8L5</accession>